<dbReference type="Gene3D" id="3.90.180.10">
    <property type="entry name" value="Medium-chain alcohol dehydrogenases, catalytic domain"/>
    <property type="match status" value="1"/>
</dbReference>
<comment type="caution">
    <text evidence="3">The sequence shown here is derived from an EMBL/GenBank/DDBJ whole genome shotgun (WGS) entry which is preliminary data.</text>
</comment>
<dbReference type="SUPFAM" id="SSF51735">
    <property type="entry name" value="NAD(P)-binding Rossmann-fold domains"/>
    <property type="match status" value="1"/>
</dbReference>
<dbReference type="InterPro" id="IPR013149">
    <property type="entry name" value="ADH-like_C"/>
</dbReference>
<sequence>MKAIVVKKFGNPPEMVVEDRHQPVPKDGFSLVRLHAATVNQLSNTLRKGEMASAPAPLVLGNEGSGVVEAGARFQPGTRVAIYGGSVLGITRDGLFQQWALVEDRRLLALPDNLNWDEGAALTVNYLTAYLALTRIAKVQPGQVVLISGASGSVGHALVQVAKALGGRPIGIASSAVKAERVRAAGAFEAIDLSTQDVGEAVHALTDGQGADVALDPVGGSLFGQLLQALRPRGTLVSIGFTGGKQAEVDVVDVIVNEKSLIGYSLHAEPDETAAQALVDIGKLAAQGLLKPVIDGTYLIEDFEQAYSRLTSREAVGSVILHL</sequence>
<proteinExistence type="predicted"/>
<dbReference type="InterPro" id="IPR020843">
    <property type="entry name" value="ER"/>
</dbReference>
<name>A0ABV6AQG7_9HYPH</name>
<dbReference type="InterPro" id="IPR036291">
    <property type="entry name" value="NAD(P)-bd_dom_sf"/>
</dbReference>
<accession>A0ABV6AQG7</accession>
<dbReference type="SUPFAM" id="SSF50129">
    <property type="entry name" value="GroES-like"/>
    <property type="match status" value="1"/>
</dbReference>
<evidence type="ECO:0000313" key="3">
    <source>
        <dbReference type="EMBL" id="MFB9952878.1"/>
    </source>
</evidence>
<feature type="domain" description="Enoyl reductase (ER)" evidence="2">
    <location>
        <begin position="10"/>
        <end position="321"/>
    </location>
</feature>
<evidence type="ECO:0000256" key="1">
    <source>
        <dbReference type="ARBA" id="ARBA00022857"/>
    </source>
</evidence>
<gene>
    <name evidence="3" type="ORF">ACFFP0_28880</name>
</gene>
<protein>
    <submittedName>
        <fullName evidence="3">Zinc-binding alcohol dehydrogenase family protein</fullName>
    </submittedName>
</protein>
<dbReference type="Gene3D" id="3.40.50.720">
    <property type="entry name" value="NAD(P)-binding Rossmann-like Domain"/>
    <property type="match status" value="1"/>
</dbReference>
<evidence type="ECO:0000259" key="2">
    <source>
        <dbReference type="SMART" id="SM00829"/>
    </source>
</evidence>
<evidence type="ECO:0000313" key="4">
    <source>
        <dbReference type="Proteomes" id="UP001589692"/>
    </source>
</evidence>
<dbReference type="InterPro" id="IPR051603">
    <property type="entry name" value="Zinc-ADH_QOR/CCCR"/>
</dbReference>
<dbReference type="Pfam" id="PF08240">
    <property type="entry name" value="ADH_N"/>
    <property type="match status" value="1"/>
</dbReference>
<reference evidence="3 4" key="1">
    <citation type="submission" date="2024-09" db="EMBL/GenBank/DDBJ databases">
        <authorList>
            <person name="Sun Q."/>
            <person name="Mori K."/>
        </authorList>
    </citation>
    <scope>NUCLEOTIDE SEQUENCE [LARGE SCALE GENOMIC DNA]</scope>
    <source>
        <strain evidence="3 4">TBRC 4938</strain>
    </source>
</reference>
<organism evidence="3 4">
    <name type="scientific">Rhizobium puerariae</name>
    <dbReference type="NCBI Taxonomy" id="1585791"/>
    <lineage>
        <taxon>Bacteria</taxon>
        <taxon>Pseudomonadati</taxon>
        <taxon>Pseudomonadota</taxon>
        <taxon>Alphaproteobacteria</taxon>
        <taxon>Hyphomicrobiales</taxon>
        <taxon>Rhizobiaceae</taxon>
        <taxon>Rhizobium/Agrobacterium group</taxon>
        <taxon>Rhizobium</taxon>
    </lineage>
</organism>
<dbReference type="InterPro" id="IPR013154">
    <property type="entry name" value="ADH-like_N"/>
</dbReference>
<keyword evidence="1" id="KW-0521">NADP</keyword>
<dbReference type="PANTHER" id="PTHR44154">
    <property type="entry name" value="QUINONE OXIDOREDUCTASE"/>
    <property type="match status" value="1"/>
</dbReference>
<dbReference type="EMBL" id="JBHMAA010000040">
    <property type="protein sequence ID" value="MFB9952878.1"/>
    <property type="molecule type" value="Genomic_DNA"/>
</dbReference>
<keyword evidence="4" id="KW-1185">Reference proteome</keyword>
<dbReference type="Proteomes" id="UP001589692">
    <property type="component" value="Unassembled WGS sequence"/>
</dbReference>
<dbReference type="Pfam" id="PF00107">
    <property type="entry name" value="ADH_zinc_N"/>
    <property type="match status" value="1"/>
</dbReference>
<dbReference type="PANTHER" id="PTHR44154:SF1">
    <property type="entry name" value="QUINONE OXIDOREDUCTASE"/>
    <property type="match status" value="1"/>
</dbReference>
<dbReference type="InterPro" id="IPR011032">
    <property type="entry name" value="GroES-like_sf"/>
</dbReference>
<dbReference type="RefSeq" id="WP_377265679.1">
    <property type="nucleotide sequence ID" value="NZ_JBHMAA010000040.1"/>
</dbReference>
<dbReference type="SMART" id="SM00829">
    <property type="entry name" value="PKS_ER"/>
    <property type="match status" value="1"/>
</dbReference>